<dbReference type="InterPro" id="IPR016032">
    <property type="entry name" value="Sig_transdc_resp-reg_C-effctor"/>
</dbReference>
<evidence type="ECO:0000259" key="6">
    <source>
        <dbReference type="PROSITE" id="PS50043"/>
    </source>
</evidence>
<dbReference type="Gene3D" id="3.40.50.2300">
    <property type="match status" value="1"/>
</dbReference>
<dbReference type="GO" id="GO:0000160">
    <property type="term" value="P:phosphorelay signal transduction system"/>
    <property type="evidence" value="ECO:0007669"/>
    <property type="project" value="InterPro"/>
</dbReference>
<dbReference type="Pfam" id="PF00196">
    <property type="entry name" value="GerE"/>
    <property type="match status" value="1"/>
</dbReference>
<dbReference type="Pfam" id="PF00072">
    <property type="entry name" value="Response_reg"/>
    <property type="match status" value="1"/>
</dbReference>
<keyword evidence="4" id="KW-0804">Transcription</keyword>
<evidence type="ECO:0000259" key="7">
    <source>
        <dbReference type="PROSITE" id="PS50110"/>
    </source>
</evidence>
<keyword evidence="1 5" id="KW-0597">Phosphoprotein</keyword>
<dbReference type="PANTHER" id="PTHR43214">
    <property type="entry name" value="TWO-COMPONENT RESPONSE REGULATOR"/>
    <property type="match status" value="1"/>
</dbReference>
<evidence type="ECO:0000256" key="4">
    <source>
        <dbReference type="ARBA" id="ARBA00023163"/>
    </source>
</evidence>
<evidence type="ECO:0000256" key="1">
    <source>
        <dbReference type="ARBA" id="ARBA00022553"/>
    </source>
</evidence>
<evidence type="ECO:0000256" key="3">
    <source>
        <dbReference type="ARBA" id="ARBA00023125"/>
    </source>
</evidence>
<evidence type="ECO:0000313" key="9">
    <source>
        <dbReference type="Proteomes" id="UP000285875"/>
    </source>
</evidence>
<organism evidence="8 9">
    <name type="scientific">Acidipropionibacterium jensenii</name>
    <dbReference type="NCBI Taxonomy" id="1749"/>
    <lineage>
        <taxon>Bacteria</taxon>
        <taxon>Bacillati</taxon>
        <taxon>Actinomycetota</taxon>
        <taxon>Actinomycetes</taxon>
        <taxon>Propionibacteriales</taxon>
        <taxon>Propionibacteriaceae</taxon>
        <taxon>Acidipropionibacterium</taxon>
    </lineage>
</organism>
<accession>A0A3Q9UIR4</accession>
<dbReference type="InterPro" id="IPR036388">
    <property type="entry name" value="WH-like_DNA-bd_sf"/>
</dbReference>
<dbReference type="KEGG" id="aji:C0Z10_04770"/>
<keyword evidence="3 8" id="KW-0238">DNA-binding</keyword>
<dbReference type="CDD" id="cd17535">
    <property type="entry name" value="REC_NarL-like"/>
    <property type="match status" value="1"/>
</dbReference>
<dbReference type="PRINTS" id="PR00038">
    <property type="entry name" value="HTHLUXR"/>
</dbReference>
<name>A0A3Q9UIR4_9ACTN</name>
<dbReference type="PROSITE" id="PS00622">
    <property type="entry name" value="HTH_LUXR_1"/>
    <property type="match status" value="1"/>
</dbReference>
<dbReference type="AlphaFoldDB" id="A0A3Q9UIR4"/>
<dbReference type="Gene3D" id="1.10.10.10">
    <property type="entry name" value="Winged helix-like DNA-binding domain superfamily/Winged helix DNA-binding domain"/>
    <property type="match status" value="1"/>
</dbReference>
<dbReference type="CDD" id="cd06170">
    <property type="entry name" value="LuxR_C_like"/>
    <property type="match status" value="1"/>
</dbReference>
<gene>
    <name evidence="8" type="ORF">C0Z10_04770</name>
</gene>
<dbReference type="SUPFAM" id="SSF46894">
    <property type="entry name" value="C-terminal effector domain of the bipartite response regulators"/>
    <property type="match status" value="1"/>
</dbReference>
<sequence length="212" mass="23241">MRVVIAEDQVLLRDGLARLLESAGHLVVAQVGDARALISQVNLNRPDLVMADIRMPPSYTDEGVRAVSTLRRAWPQLAVMMLSQVVDQELVDQMRDGAPRSFGYLLKDRVLDTEVFLDQLETVAAGGTVFDQTVVDDYLSRGRGRVGRLTDREAQVLRLVASGRSNAGIAEALVISRRTVDAHLRSIFAKLGIESAAHDNQRVLAALDWLAG</sequence>
<dbReference type="PANTHER" id="PTHR43214:SF24">
    <property type="entry name" value="TRANSCRIPTIONAL REGULATORY PROTEIN NARL-RELATED"/>
    <property type="match status" value="1"/>
</dbReference>
<dbReference type="GO" id="GO:0006355">
    <property type="term" value="P:regulation of DNA-templated transcription"/>
    <property type="evidence" value="ECO:0007669"/>
    <property type="project" value="InterPro"/>
</dbReference>
<evidence type="ECO:0000256" key="5">
    <source>
        <dbReference type="PROSITE-ProRule" id="PRU00169"/>
    </source>
</evidence>
<dbReference type="InterPro" id="IPR011006">
    <property type="entry name" value="CheY-like_superfamily"/>
</dbReference>
<feature type="domain" description="Response regulatory" evidence="7">
    <location>
        <begin position="2"/>
        <end position="122"/>
    </location>
</feature>
<evidence type="ECO:0000313" key="8">
    <source>
        <dbReference type="EMBL" id="AZZ39176.1"/>
    </source>
</evidence>
<keyword evidence="2" id="KW-0805">Transcription regulation</keyword>
<dbReference type="Proteomes" id="UP000285875">
    <property type="component" value="Chromosome"/>
</dbReference>
<dbReference type="InterPro" id="IPR058245">
    <property type="entry name" value="NreC/VraR/RcsB-like_REC"/>
</dbReference>
<feature type="domain" description="HTH luxR-type" evidence="6">
    <location>
        <begin position="142"/>
        <end position="207"/>
    </location>
</feature>
<dbReference type="RefSeq" id="WP_097798625.1">
    <property type="nucleotide sequence ID" value="NZ_CP025570.1"/>
</dbReference>
<reference evidence="9" key="1">
    <citation type="submission" date="2017-12" db="EMBL/GenBank/DDBJ databases">
        <title>Whole genome sequencing of Acidipropionibacterium jensenii strains JS279 and JS280.</title>
        <authorList>
            <person name="Deptula P."/>
            <person name="Laine P."/>
            <person name="Smolander O.-P."/>
            <person name="Paulin L."/>
            <person name="Auvinen P."/>
            <person name="Varmanen P."/>
        </authorList>
    </citation>
    <scope>NUCLEOTIDE SEQUENCE [LARGE SCALE GENOMIC DNA]</scope>
    <source>
        <strain evidence="9">JS280</strain>
    </source>
</reference>
<dbReference type="InterPro" id="IPR000792">
    <property type="entry name" value="Tscrpt_reg_LuxR_C"/>
</dbReference>
<evidence type="ECO:0000256" key="2">
    <source>
        <dbReference type="ARBA" id="ARBA00023015"/>
    </source>
</evidence>
<protein>
    <submittedName>
        <fullName evidence="8">DNA-binding response regulator</fullName>
    </submittedName>
</protein>
<dbReference type="SMART" id="SM00421">
    <property type="entry name" value="HTH_LUXR"/>
    <property type="match status" value="1"/>
</dbReference>
<dbReference type="PROSITE" id="PS50043">
    <property type="entry name" value="HTH_LUXR_2"/>
    <property type="match status" value="1"/>
</dbReference>
<dbReference type="PROSITE" id="PS50110">
    <property type="entry name" value="RESPONSE_REGULATORY"/>
    <property type="match status" value="1"/>
</dbReference>
<dbReference type="InterPro" id="IPR039420">
    <property type="entry name" value="WalR-like"/>
</dbReference>
<feature type="modified residue" description="4-aspartylphosphate" evidence="5">
    <location>
        <position position="52"/>
    </location>
</feature>
<proteinExistence type="predicted"/>
<dbReference type="SMART" id="SM00448">
    <property type="entry name" value="REC"/>
    <property type="match status" value="1"/>
</dbReference>
<dbReference type="EMBL" id="CP025570">
    <property type="protein sequence ID" value="AZZ39176.1"/>
    <property type="molecule type" value="Genomic_DNA"/>
</dbReference>
<dbReference type="InterPro" id="IPR001789">
    <property type="entry name" value="Sig_transdc_resp-reg_receiver"/>
</dbReference>
<dbReference type="SUPFAM" id="SSF52172">
    <property type="entry name" value="CheY-like"/>
    <property type="match status" value="1"/>
</dbReference>
<dbReference type="GO" id="GO:0003677">
    <property type="term" value="F:DNA binding"/>
    <property type="evidence" value="ECO:0007669"/>
    <property type="project" value="UniProtKB-KW"/>
</dbReference>